<dbReference type="Pfam" id="PF20434">
    <property type="entry name" value="BD-FAE"/>
    <property type="match status" value="1"/>
</dbReference>
<dbReference type="Pfam" id="PF18962">
    <property type="entry name" value="Por_Secre_tail"/>
    <property type="match status" value="1"/>
</dbReference>
<dbReference type="EMBL" id="AAWS01000009">
    <property type="protein sequence ID" value="EAY29780.1"/>
    <property type="molecule type" value="Genomic_DNA"/>
</dbReference>
<dbReference type="NCBIfam" id="TIGR04183">
    <property type="entry name" value="Por_Secre_tail"/>
    <property type="match status" value="1"/>
</dbReference>
<dbReference type="eggNOG" id="COG2272">
    <property type="taxonomic scope" value="Bacteria"/>
</dbReference>
<dbReference type="SUPFAM" id="SSF53474">
    <property type="entry name" value="alpha/beta-Hydrolases"/>
    <property type="match status" value="1"/>
</dbReference>
<comment type="caution">
    <text evidence="4">The sequence shown here is derived from an EMBL/GenBank/DDBJ whole genome shotgun (WGS) entry which is preliminary data.</text>
</comment>
<evidence type="ECO:0000259" key="3">
    <source>
        <dbReference type="Pfam" id="PF20434"/>
    </source>
</evidence>
<sequence length="513" mass="56254">MLLAVAGAWAQQRYIDEIFTNVNETKGVRFSTQVPESKPGGGWYESVTGLPINAKEHDTRKRDLFMDIFKPAGDNNTNRPVLIVCFGGGFVAGDRNLGDIRTMAIRMAKRGYVTAAIDYRLGMNVFDEGAALRAVYRGVQDGRSAIRYFRANAASLGVDPNQVFIAGHSAGAFIAVQTAYLDKDNERPADTRNSSYRWGSWIGSRTYNLVDQGCLDCAGDNKQVSGAANAIVSLAGAVGFLEHIEGSSDIPNVMFHSKNDNTVPYDSGQPFSSISWLVAGFDLPIAYGSSRIDSRANQVNAPRAFYSYDSRGHDVHVNGNNRSNLHSDILPRMSQYLYDTRLSPAGLSIAGASVVNMQQNNTQTYTIDAEHLAKVKWQMTGGKIIGQKGNQVTIRWNTPGEHRLSAIPYAANDAKGSMVSVPVLVMGESGSLQADLQMFPNPSAHTLKIKLNEEGIHQVKIAVYNERGQVVYQNGVNKQGAQFNINVLNLPLGKYYIKIQDGERVVHKTFLKY</sequence>
<organism evidence="4 5">
    <name type="scientific">Microscilla marina ATCC 23134</name>
    <dbReference type="NCBI Taxonomy" id="313606"/>
    <lineage>
        <taxon>Bacteria</taxon>
        <taxon>Pseudomonadati</taxon>
        <taxon>Bacteroidota</taxon>
        <taxon>Cytophagia</taxon>
        <taxon>Cytophagales</taxon>
        <taxon>Microscillaceae</taxon>
        <taxon>Microscilla</taxon>
    </lineage>
</organism>
<dbReference type="GO" id="GO:0016787">
    <property type="term" value="F:hydrolase activity"/>
    <property type="evidence" value="ECO:0007669"/>
    <property type="project" value="UniProtKB-KW"/>
</dbReference>
<gene>
    <name evidence="4" type="ORF">M23134_05652</name>
</gene>
<evidence type="ECO:0000259" key="2">
    <source>
        <dbReference type="Pfam" id="PF18962"/>
    </source>
</evidence>
<keyword evidence="1" id="KW-0378">Hydrolase</keyword>
<dbReference type="InterPro" id="IPR050300">
    <property type="entry name" value="GDXG_lipolytic_enzyme"/>
</dbReference>
<dbReference type="InterPro" id="IPR029058">
    <property type="entry name" value="AB_hydrolase_fold"/>
</dbReference>
<feature type="domain" description="BD-FAE-like" evidence="3">
    <location>
        <begin position="66"/>
        <end position="244"/>
    </location>
</feature>
<proteinExistence type="predicted"/>
<dbReference type="InterPro" id="IPR026444">
    <property type="entry name" value="Secre_tail"/>
</dbReference>
<dbReference type="InterPro" id="IPR049492">
    <property type="entry name" value="BD-FAE-like_dom"/>
</dbReference>
<evidence type="ECO:0000313" key="5">
    <source>
        <dbReference type="Proteomes" id="UP000004095"/>
    </source>
</evidence>
<dbReference type="ESTHER" id="9sphi-a1zib2">
    <property type="family name" value="BD-FAE"/>
</dbReference>
<feature type="domain" description="Secretion system C-terminal sorting" evidence="2">
    <location>
        <begin position="438"/>
        <end position="508"/>
    </location>
</feature>
<dbReference type="Proteomes" id="UP000004095">
    <property type="component" value="Unassembled WGS sequence"/>
</dbReference>
<accession>A1ZIB2</accession>
<keyword evidence="5" id="KW-1185">Reference proteome</keyword>
<dbReference type="PANTHER" id="PTHR48081">
    <property type="entry name" value="AB HYDROLASE SUPERFAMILY PROTEIN C4A8.06C"/>
    <property type="match status" value="1"/>
</dbReference>
<dbReference type="AlphaFoldDB" id="A1ZIB2"/>
<name>A1ZIB2_MICM2</name>
<dbReference type="Gene3D" id="3.40.50.1820">
    <property type="entry name" value="alpha/beta hydrolase"/>
    <property type="match status" value="1"/>
</dbReference>
<evidence type="ECO:0000313" key="4">
    <source>
        <dbReference type="EMBL" id="EAY29780.1"/>
    </source>
</evidence>
<protein>
    <submittedName>
        <fullName evidence="4">Uncharacterized protein</fullName>
    </submittedName>
</protein>
<evidence type="ECO:0000256" key="1">
    <source>
        <dbReference type="ARBA" id="ARBA00022801"/>
    </source>
</evidence>
<reference evidence="4 5" key="1">
    <citation type="submission" date="2007-01" db="EMBL/GenBank/DDBJ databases">
        <authorList>
            <person name="Haygood M."/>
            <person name="Podell S."/>
            <person name="Anderson C."/>
            <person name="Hopkinson B."/>
            <person name="Roe K."/>
            <person name="Barbeau K."/>
            <person name="Gaasterland T."/>
            <person name="Ferriera S."/>
            <person name="Johnson J."/>
            <person name="Kravitz S."/>
            <person name="Beeson K."/>
            <person name="Sutton G."/>
            <person name="Rogers Y.-H."/>
            <person name="Friedman R."/>
            <person name="Frazier M."/>
            <person name="Venter J.C."/>
        </authorList>
    </citation>
    <scope>NUCLEOTIDE SEQUENCE [LARGE SCALE GENOMIC DNA]</scope>
    <source>
        <strain evidence="4 5">ATCC 23134</strain>
    </source>
</reference>